<keyword evidence="4 8" id="KW-0808">Transferase</keyword>
<gene>
    <name evidence="8" type="primary">cobJ</name>
    <name evidence="8" type="ORF">EKG38_17835</name>
</gene>
<proteinExistence type="predicted"/>
<keyword evidence="2" id="KW-0169">Cobalamin biosynthesis</keyword>
<reference evidence="8 9" key="1">
    <citation type="submission" date="2018-12" db="EMBL/GenBank/DDBJ databases">
        <authorList>
            <person name="Yu L."/>
        </authorList>
    </citation>
    <scope>NUCLEOTIDE SEQUENCE [LARGE SCALE GENOMIC DNA]</scope>
    <source>
        <strain evidence="8 9">HAW-EB2</strain>
    </source>
</reference>
<evidence type="ECO:0000313" key="9">
    <source>
        <dbReference type="Proteomes" id="UP000267448"/>
    </source>
</evidence>
<dbReference type="InterPro" id="IPR006363">
    <property type="entry name" value="Cbl_synth_CobJ/CibH_dom"/>
</dbReference>
<dbReference type="UniPathway" id="UPA00148"/>
<dbReference type="EC" id="2.1.1.131" evidence="8"/>
<comment type="pathway">
    <text evidence="1">Cofactor biosynthesis; adenosylcobalamin biosynthesis.</text>
</comment>
<dbReference type="InterPro" id="IPR014777">
    <property type="entry name" value="4pyrrole_Mease_sub1"/>
</dbReference>
<dbReference type="Gene3D" id="3.30.950.10">
    <property type="entry name" value="Methyltransferase, Cobalt-precorrin-4 Transmethylase, Domain 2"/>
    <property type="match status" value="1"/>
</dbReference>
<keyword evidence="3 8" id="KW-0489">Methyltransferase</keyword>
<keyword evidence="5" id="KW-0949">S-adenosyl-L-methionine</keyword>
<protein>
    <submittedName>
        <fullName evidence="8">Precorrin-3B C(17)-methyltransferase</fullName>
        <ecNumber evidence="8">2.1.1.131</ecNumber>
    </submittedName>
</protein>
<evidence type="ECO:0000256" key="6">
    <source>
        <dbReference type="SAM" id="MobiDB-lite"/>
    </source>
</evidence>
<dbReference type="AlphaFoldDB" id="A0A3S0LKD8"/>
<dbReference type="InterPro" id="IPR035996">
    <property type="entry name" value="4pyrrol_Methylase_sf"/>
</dbReference>
<dbReference type="GO" id="GO:0032259">
    <property type="term" value="P:methylation"/>
    <property type="evidence" value="ECO:0007669"/>
    <property type="project" value="UniProtKB-KW"/>
</dbReference>
<evidence type="ECO:0000256" key="4">
    <source>
        <dbReference type="ARBA" id="ARBA00022679"/>
    </source>
</evidence>
<dbReference type="SUPFAM" id="SSF53790">
    <property type="entry name" value="Tetrapyrrole methylase"/>
    <property type="match status" value="1"/>
</dbReference>
<dbReference type="InterPro" id="IPR000878">
    <property type="entry name" value="4pyrrol_Mease"/>
</dbReference>
<evidence type="ECO:0000256" key="2">
    <source>
        <dbReference type="ARBA" id="ARBA00022573"/>
    </source>
</evidence>
<evidence type="ECO:0000256" key="1">
    <source>
        <dbReference type="ARBA" id="ARBA00004953"/>
    </source>
</evidence>
<feature type="domain" description="Tetrapyrrole methylase" evidence="7">
    <location>
        <begin position="16"/>
        <end position="226"/>
    </location>
</feature>
<dbReference type="Gene3D" id="3.40.1010.10">
    <property type="entry name" value="Cobalt-precorrin-4 Transmethylase, Domain 1"/>
    <property type="match status" value="1"/>
</dbReference>
<evidence type="ECO:0000313" key="8">
    <source>
        <dbReference type="EMBL" id="RTR37591.1"/>
    </source>
</evidence>
<dbReference type="GO" id="GO:0009236">
    <property type="term" value="P:cobalamin biosynthetic process"/>
    <property type="evidence" value="ECO:0007669"/>
    <property type="project" value="UniProtKB-UniPathway"/>
</dbReference>
<comment type="caution">
    <text evidence="8">The sequence shown here is derived from an EMBL/GenBank/DDBJ whole genome shotgun (WGS) entry which is preliminary data.</text>
</comment>
<evidence type="ECO:0000256" key="3">
    <source>
        <dbReference type="ARBA" id="ARBA00022603"/>
    </source>
</evidence>
<dbReference type="InterPro" id="IPR051810">
    <property type="entry name" value="Precorrin_MeTrfase"/>
</dbReference>
<dbReference type="PANTHER" id="PTHR47036">
    <property type="entry name" value="COBALT-FACTOR III C(17)-METHYLTRANSFERASE-RELATED"/>
    <property type="match status" value="1"/>
</dbReference>
<dbReference type="EMBL" id="RXNU01000011">
    <property type="protein sequence ID" value="RTR37591.1"/>
    <property type="molecule type" value="Genomic_DNA"/>
</dbReference>
<dbReference type="RefSeq" id="WP_126521600.1">
    <property type="nucleotide sequence ID" value="NZ_RXNU01000011.1"/>
</dbReference>
<dbReference type="OrthoDB" id="9772960at2"/>
<evidence type="ECO:0000259" key="7">
    <source>
        <dbReference type="Pfam" id="PF00590"/>
    </source>
</evidence>
<name>A0A3S0LKD8_9GAMM</name>
<dbReference type="Pfam" id="PF00590">
    <property type="entry name" value="TP_methylase"/>
    <property type="match status" value="1"/>
</dbReference>
<keyword evidence="9" id="KW-1185">Reference proteome</keyword>
<feature type="region of interest" description="Disordered" evidence="6">
    <location>
        <begin position="264"/>
        <end position="287"/>
    </location>
</feature>
<dbReference type="InterPro" id="IPR014776">
    <property type="entry name" value="4pyrrole_Mease_sub2"/>
</dbReference>
<dbReference type="PANTHER" id="PTHR47036:SF1">
    <property type="entry name" value="COBALT-FACTOR III C(17)-METHYLTRANSFERASE-RELATED"/>
    <property type="match status" value="1"/>
</dbReference>
<dbReference type="NCBIfam" id="TIGR01466">
    <property type="entry name" value="cobJ_cbiH"/>
    <property type="match status" value="1"/>
</dbReference>
<organism evidence="8 9">
    <name type="scientific">Shewanella canadensis</name>
    <dbReference type="NCBI Taxonomy" id="271096"/>
    <lineage>
        <taxon>Bacteria</taxon>
        <taxon>Pseudomonadati</taxon>
        <taxon>Pseudomonadota</taxon>
        <taxon>Gammaproteobacteria</taxon>
        <taxon>Alteromonadales</taxon>
        <taxon>Shewanellaceae</taxon>
        <taxon>Shewanella</taxon>
    </lineage>
</organism>
<dbReference type="GO" id="GO:0030789">
    <property type="term" value="F:precorrin-3B C17-methyltransferase activity"/>
    <property type="evidence" value="ECO:0007669"/>
    <property type="project" value="UniProtKB-EC"/>
</dbReference>
<dbReference type="CDD" id="cd11646">
    <property type="entry name" value="Precorrin_3B_C17_MT"/>
    <property type="match status" value="1"/>
</dbReference>
<dbReference type="Proteomes" id="UP000267448">
    <property type="component" value="Unassembled WGS sequence"/>
</dbReference>
<accession>A0A3S0LKD8</accession>
<sequence>MSDKLTMNDKPKINGTLSIVGIGPGSEKLLTPMAREAIEAADSVVGYKPYIDSLHFVITDQDITANGMTSEVERARVAVEQALSGRKVVVVSSGDAGIYAMGSLVYELLQYSGWNEGDALKVDMIPGVTAATSCASLVGTPLGHDSCTISLSDLLTPWELIERRVAAAAEADFAVTFYNPRSRRRQEHIRIARDILLKHRDAATPVAIVKDAYREEQTITISTLGDFVECEFGMTAAVIIGNSQSYRFGDKIITPRGYSRKYHFENGSVKPGQKRGRSLNTEVGELA</sequence>
<evidence type="ECO:0000256" key="5">
    <source>
        <dbReference type="ARBA" id="ARBA00022691"/>
    </source>
</evidence>